<dbReference type="SUPFAM" id="SSF51197">
    <property type="entry name" value="Clavaminate synthase-like"/>
    <property type="match status" value="1"/>
</dbReference>
<dbReference type="Gene3D" id="2.60.120.330">
    <property type="entry name" value="B-lactam Antibiotic, Isopenicillin N Synthase, Chain"/>
    <property type="match status" value="1"/>
</dbReference>
<dbReference type="AlphaFoldDB" id="A0A1Q5TBD6"/>
<proteinExistence type="inferred from homology"/>
<dbReference type="InterPro" id="IPR050231">
    <property type="entry name" value="Iron_ascorbate_oxido_reductase"/>
</dbReference>
<dbReference type="Pfam" id="PF03171">
    <property type="entry name" value="2OG-FeII_Oxy"/>
    <property type="match status" value="1"/>
</dbReference>
<sequence length="267" mass="30076">MLHLETIDLARIVAGDSHERQKLKEAATRPGGLLLDFKNTDATILDTVSRLYDLSDRYFQRPSEVKLKDVREDIPPSSDRGYKSSDCDETFEFADDELLRGDLSLPPILDEERDLVRQFNELCHAATISLLSSLSDSLSLEGDKRFETHHRTTDSSETGLKLICEPSLAKAADVVENKHTDSGTFTLLFYERVGLHVYLPEEDRWDFAPVPPPGCALVTVADSLQRLSQGQFHSPLHRVTQPVDGAEKRYYLSYFLRPSHAAKAGWS</sequence>
<comment type="similarity">
    <text evidence="1">Belongs to the iron/ascorbate-dependent oxidoreductase family.</text>
</comment>
<dbReference type="STRING" id="1316194.A0A1Q5TBD6"/>
<evidence type="ECO:0000259" key="2">
    <source>
        <dbReference type="Pfam" id="PF03171"/>
    </source>
</evidence>
<evidence type="ECO:0000256" key="1">
    <source>
        <dbReference type="ARBA" id="ARBA00008056"/>
    </source>
</evidence>
<dbReference type="Proteomes" id="UP000186955">
    <property type="component" value="Unassembled WGS sequence"/>
</dbReference>
<protein>
    <recommendedName>
        <fullName evidence="2">Isopenicillin N synthase-like Fe(2+) 2OG dioxygenase domain-containing protein</fullName>
    </recommendedName>
</protein>
<evidence type="ECO:0000313" key="4">
    <source>
        <dbReference type="Proteomes" id="UP000186955"/>
    </source>
</evidence>
<dbReference type="InterPro" id="IPR044861">
    <property type="entry name" value="IPNS-like_FE2OG_OXY"/>
</dbReference>
<keyword evidence="4" id="KW-1185">Reference proteome</keyword>
<feature type="domain" description="Isopenicillin N synthase-like Fe(2+) 2OG dioxygenase" evidence="2">
    <location>
        <begin position="177"/>
        <end position="258"/>
    </location>
</feature>
<dbReference type="InterPro" id="IPR027443">
    <property type="entry name" value="IPNS-like_sf"/>
</dbReference>
<name>A0A1Q5TBD6_9EURO</name>
<evidence type="ECO:0000313" key="3">
    <source>
        <dbReference type="EMBL" id="OKO97527.1"/>
    </source>
</evidence>
<gene>
    <name evidence="3" type="ORF">PENSUB_10321</name>
</gene>
<dbReference type="PANTHER" id="PTHR47990">
    <property type="entry name" value="2-OXOGLUTARATE (2OG) AND FE(II)-DEPENDENT OXYGENASE SUPERFAMILY PROTEIN-RELATED"/>
    <property type="match status" value="1"/>
</dbReference>
<comment type="caution">
    <text evidence="3">The sequence shown here is derived from an EMBL/GenBank/DDBJ whole genome shotgun (WGS) entry which is preliminary data.</text>
</comment>
<organism evidence="3 4">
    <name type="scientific">Penicillium subrubescens</name>
    <dbReference type="NCBI Taxonomy" id="1316194"/>
    <lineage>
        <taxon>Eukaryota</taxon>
        <taxon>Fungi</taxon>
        <taxon>Dikarya</taxon>
        <taxon>Ascomycota</taxon>
        <taxon>Pezizomycotina</taxon>
        <taxon>Eurotiomycetes</taxon>
        <taxon>Eurotiomycetidae</taxon>
        <taxon>Eurotiales</taxon>
        <taxon>Aspergillaceae</taxon>
        <taxon>Penicillium</taxon>
    </lineage>
</organism>
<reference evidence="3 4" key="1">
    <citation type="submission" date="2016-10" db="EMBL/GenBank/DDBJ databases">
        <title>Genome sequence of the ascomycete fungus Penicillium subrubescens.</title>
        <authorList>
            <person name="De Vries R.P."/>
            <person name="Peng M."/>
            <person name="Dilokpimol A."/>
            <person name="Hilden K."/>
            <person name="Makela M.R."/>
            <person name="Grigoriev I."/>
            <person name="Riley R."/>
            <person name="Granchi Z."/>
        </authorList>
    </citation>
    <scope>NUCLEOTIDE SEQUENCE [LARGE SCALE GENOMIC DNA]</scope>
    <source>
        <strain evidence="3 4">CBS 132785</strain>
    </source>
</reference>
<accession>A0A1Q5TBD6</accession>
<dbReference type="EMBL" id="MNBE01000695">
    <property type="protein sequence ID" value="OKO97527.1"/>
    <property type="molecule type" value="Genomic_DNA"/>
</dbReference>